<organism evidence="1 2">
    <name type="scientific">Portunus trituberculatus</name>
    <name type="common">Swimming crab</name>
    <name type="synonym">Neptunus trituberculatus</name>
    <dbReference type="NCBI Taxonomy" id="210409"/>
    <lineage>
        <taxon>Eukaryota</taxon>
        <taxon>Metazoa</taxon>
        <taxon>Ecdysozoa</taxon>
        <taxon>Arthropoda</taxon>
        <taxon>Crustacea</taxon>
        <taxon>Multicrustacea</taxon>
        <taxon>Malacostraca</taxon>
        <taxon>Eumalacostraca</taxon>
        <taxon>Eucarida</taxon>
        <taxon>Decapoda</taxon>
        <taxon>Pleocyemata</taxon>
        <taxon>Brachyura</taxon>
        <taxon>Eubrachyura</taxon>
        <taxon>Portunoidea</taxon>
        <taxon>Portunidae</taxon>
        <taxon>Portuninae</taxon>
        <taxon>Portunus</taxon>
    </lineage>
</organism>
<protein>
    <submittedName>
        <fullName evidence="1">Uncharacterized protein</fullName>
    </submittedName>
</protein>
<name>A0A5B7ESM5_PORTR</name>
<dbReference type="EMBL" id="VSRR010003719">
    <property type="protein sequence ID" value="MPC37222.1"/>
    <property type="molecule type" value="Genomic_DNA"/>
</dbReference>
<evidence type="ECO:0000313" key="1">
    <source>
        <dbReference type="EMBL" id="MPC37222.1"/>
    </source>
</evidence>
<dbReference type="Proteomes" id="UP000324222">
    <property type="component" value="Unassembled WGS sequence"/>
</dbReference>
<reference evidence="1 2" key="1">
    <citation type="submission" date="2019-05" db="EMBL/GenBank/DDBJ databases">
        <title>Another draft genome of Portunus trituberculatus and its Hox gene families provides insights of decapod evolution.</title>
        <authorList>
            <person name="Jeong J.-H."/>
            <person name="Song I."/>
            <person name="Kim S."/>
            <person name="Choi T."/>
            <person name="Kim D."/>
            <person name="Ryu S."/>
            <person name="Kim W."/>
        </authorList>
    </citation>
    <scope>NUCLEOTIDE SEQUENCE [LARGE SCALE GENOMIC DNA]</scope>
    <source>
        <tissue evidence="1">Muscle</tissue>
    </source>
</reference>
<gene>
    <name evidence="1" type="ORF">E2C01_030697</name>
</gene>
<proteinExistence type="predicted"/>
<comment type="caution">
    <text evidence="1">The sequence shown here is derived from an EMBL/GenBank/DDBJ whole genome shotgun (WGS) entry which is preliminary data.</text>
</comment>
<dbReference type="AlphaFoldDB" id="A0A5B7ESM5"/>
<accession>A0A5B7ESM5</accession>
<evidence type="ECO:0000313" key="2">
    <source>
        <dbReference type="Proteomes" id="UP000324222"/>
    </source>
</evidence>
<sequence>MKATLDSLAQHLSGRHAAAECFVVLLWFFDTHPHGTAVYNGSDGSNGILNTIEDLENTLGNLTNQLCGL</sequence>
<keyword evidence="2" id="KW-1185">Reference proteome</keyword>